<protein>
    <submittedName>
        <fullName evidence="1">Uncharacterized protein</fullName>
    </submittedName>
</protein>
<name>A0A154NW35_DUFNO</name>
<dbReference type="Proteomes" id="UP000076502">
    <property type="component" value="Unassembled WGS sequence"/>
</dbReference>
<dbReference type="AlphaFoldDB" id="A0A154NW35"/>
<keyword evidence="2" id="KW-1185">Reference proteome</keyword>
<evidence type="ECO:0000313" key="2">
    <source>
        <dbReference type="Proteomes" id="UP000076502"/>
    </source>
</evidence>
<dbReference type="EMBL" id="KQ434770">
    <property type="protein sequence ID" value="KZC03803.1"/>
    <property type="molecule type" value="Genomic_DNA"/>
</dbReference>
<evidence type="ECO:0000313" key="1">
    <source>
        <dbReference type="EMBL" id="KZC03803.1"/>
    </source>
</evidence>
<accession>A0A154NW35</accession>
<sequence>MKAGRSHGMLVGYFTVFIHCINSSDSTPCDSGFPINDLLEETSRYTSVDIVTINTP</sequence>
<proteinExistence type="predicted"/>
<reference evidence="1 2" key="1">
    <citation type="submission" date="2015-07" db="EMBL/GenBank/DDBJ databases">
        <title>The genome of Dufourea novaeangliae.</title>
        <authorList>
            <person name="Pan H."/>
            <person name="Kapheim K."/>
        </authorList>
    </citation>
    <scope>NUCLEOTIDE SEQUENCE [LARGE SCALE GENOMIC DNA]</scope>
    <source>
        <strain evidence="1">0120121106</strain>
        <tissue evidence="1">Whole body</tissue>
    </source>
</reference>
<gene>
    <name evidence="1" type="ORF">WN55_07892</name>
</gene>
<organism evidence="1 2">
    <name type="scientific">Dufourea novaeangliae</name>
    <name type="common">Sweat bee</name>
    <dbReference type="NCBI Taxonomy" id="178035"/>
    <lineage>
        <taxon>Eukaryota</taxon>
        <taxon>Metazoa</taxon>
        <taxon>Ecdysozoa</taxon>
        <taxon>Arthropoda</taxon>
        <taxon>Hexapoda</taxon>
        <taxon>Insecta</taxon>
        <taxon>Pterygota</taxon>
        <taxon>Neoptera</taxon>
        <taxon>Endopterygota</taxon>
        <taxon>Hymenoptera</taxon>
        <taxon>Apocrita</taxon>
        <taxon>Aculeata</taxon>
        <taxon>Apoidea</taxon>
        <taxon>Anthophila</taxon>
        <taxon>Halictidae</taxon>
        <taxon>Rophitinae</taxon>
        <taxon>Dufourea</taxon>
    </lineage>
</organism>